<keyword evidence="3" id="KW-1185">Reference proteome</keyword>
<feature type="region of interest" description="Disordered" evidence="1">
    <location>
        <begin position="183"/>
        <end position="227"/>
    </location>
</feature>
<reference evidence="2 3" key="1">
    <citation type="journal article" date="2021" name="Int. J. Syst. Evol. Microbiol.">
        <title>Amazonocrinis nigriterrae gen. nov., sp. nov., Atlanticothrix silvestris gen. nov., sp. nov. and Dendronalium phyllosphericum gen. nov., sp. nov., nostocacean cyanobacteria from Brazilian environments.</title>
        <authorList>
            <person name="Alvarenga D.O."/>
            <person name="Andreote A.P.D."/>
            <person name="Branco L.H.Z."/>
            <person name="Delbaje E."/>
            <person name="Cruz R.B."/>
            <person name="Varani A.M."/>
            <person name="Fiore M.F."/>
        </authorList>
    </citation>
    <scope>NUCLEOTIDE SEQUENCE [LARGE SCALE GENOMIC DNA]</scope>
    <source>
        <strain evidence="2 3">CENA67</strain>
    </source>
</reference>
<organism evidence="2 3">
    <name type="scientific">Amazonocrinis nigriterrae CENA67</name>
    <dbReference type="NCBI Taxonomy" id="2794033"/>
    <lineage>
        <taxon>Bacteria</taxon>
        <taxon>Bacillati</taxon>
        <taxon>Cyanobacteriota</taxon>
        <taxon>Cyanophyceae</taxon>
        <taxon>Nostocales</taxon>
        <taxon>Nostocaceae</taxon>
        <taxon>Amazonocrinis</taxon>
        <taxon>Amazonocrinis nigriterrae</taxon>
    </lineage>
</organism>
<feature type="region of interest" description="Disordered" evidence="1">
    <location>
        <begin position="78"/>
        <end position="98"/>
    </location>
</feature>
<dbReference type="RefSeq" id="WP_198124419.1">
    <property type="nucleotide sequence ID" value="NZ_JAECZC010000013.1"/>
</dbReference>
<protein>
    <submittedName>
        <fullName evidence="2">Uncharacterized protein</fullName>
    </submittedName>
</protein>
<evidence type="ECO:0000256" key="1">
    <source>
        <dbReference type="SAM" id="MobiDB-lite"/>
    </source>
</evidence>
<dbReference type="Proteomes" id="UP000632766">
    <property type="component" value="Unassembled WGS sequence"/>
</dbReference>
<gene>
    <name evidence="2" type="ORF">I8748_10020</name>
</gene>
<dbReference type="AlphaFoldDB" id="A0A8J7L7P0"/>
<sequence>MLAQFQSLYPNGNLISELVQIFQGKFIVRASVQIEGVTRATGMAAAETIEAAEDQARTRALMVLGITNSPQATVAIPPKTTSQVQPSPALNTTNTTVGFRESTYPSTKDADVGSSHWSLSSGQEISIPSFQEDNFNSDIVTTDTRSAAKSEIHNQDLSQSLPLTNNQEIEFDTPVKNLETISDNQPETPLFSGGLASNVTPFTPRNYSSQENVSPHTATGKKKKKTEPVNLSDVIAKTDVQIERLGWTKEQGREYLKKTYGKLGRSLLSEEELLDFLRYLESQPDPVAGF</sequence>
<comment type="caution">
    <text evidence="2">The sequence shown here is derived from an EMBL/GenBank/DDBJ whole genome shotgun (WGS) entry which is preliminary data.</text>
</comment>
<proteinExistence type="predicted"/>
<name>A0A8J7L7P0_9NOST</name>
<accession>A0A8J7L7P0</accession>
<evidence type="ECO:0000313" key="2">
    <source>
        <dbReference type="EMBL" id="MBH8562508.1"/>
    </source>
</evidence>
<dbReference type="EMBL" id="JAECZC010000013">
    <property type="protein sequence ID" value="MBH8562508.1"/>
    <property type="molecule type" value="Genomic_DNA"/>
</dbReference>
<feature type="compositionally biased region" description="Polar residues" evidence="1">
    <location>
        <begin position="79"/>
        <end position="97"/>
    </location>
</feature>
<feature type="compositionally biased region" description="Polar residues" evidence="1">
    <location>
        <begin position="195"/>
        <end position="217"/>
    </location>
</feature>
<evidence type="ECO:0000313" key="3">
    <source>
        <dbReference type="Proteomes" id="UP000632766"/>
    </source>
</evidence>